<dbReference type="UniPathway" id="UPA00094"/>
<comment type="caution">
    <text evidence="6">The sequence shown here is derived from an EMBL/GenBank/DDBJ whole genome shotgun (WGS) entry which is preliminary data.</text>
</comment>
<comment type="pathway">
    <text evidence="1">Lipid metabolism; fatty acid biosynthesis.</text>
</comment>
<evidence type="ECO:0000313" key="7">
    <source>
        <dbReference type="Proteomes" id="UP000291822"/>
    </source>
</evidence>
<dbReference type="PANTHER" id="PTHR11712">
    <property type="entry name" value="POLYKETIDE SYNTHASE-RELATED"/>
    <property type="match status" value="1"/>
</dbReference>
<dbReference type="RefSeq" id="WP_131150599.1">
    <property type="nucleotide sequence ID" value="NZ_SJTG01000001.1"/>
</dbReference>
<comment type="similarity">
    <text evidence="2 4">Belongs to the thiolase-like superfamily. Beta-ketoacyl-ACP synthases family.</text>
</comment>
<dbReference type="SUPFAM" id="SSF53901">
    <property type="entry name" value="Thiolase-like"/>
    <property type="match status" value="2"/>
</dbReference>
<dbReference type="InterPro" id="IPR014031">
    <property type="entry name" value="Ketoacyl_synth_C"/>
</dbReference>
<evidence type="ECO:0000256" key="3">
    <source>
        <dbReference type="ARBA" id="ARBA00022679"/>
    </source>
</evidence>
<dbReference type="Pfam" id="PF00109">
    <property type="entry name" value="ketoacyl-synt"/>
    <property type="match status" value="1"/>
</dbReference>
<dbReference type="InterPro" id="IPR016039">
    <property type="entry name" value="Thiolase-like"/>
</dbReference>
<dbReference type="GO" id="GO:0006633">
    <property type="term" value="P:fatty acid biosynthetic process"/>
    <property type="evidence" value="ECO:0007669"/>
    <property type="project" value="UniProtKB-UniPathway"/>
</dbReference>
<dbReference type="NCBIfam" id="NF006587">
    <property type="entry name" value="PRK09116.1"/>
    <property type="match status" value="1"/>
</dbReference>
<evidence type="ECO:0000256" key="1">
    <source>
        <dbReference type="ARBA" id="ARBA00005194"/>
    </source>
</evidence>
<name>A0A4R0YZ66_9GAMM</name>
<dbReference type="AlphaFoldDB" id="A0A4R0YZ66"/>
<dbReference type="InterPro" id="IPR000794">
    <property type="entry name" value="Beta-ketoacyl_synthase"/>
</dbReference>
<dbReference type="InterPro" id="IPR018201">
    <property type="entry name" value="Ketoacyl_synth_AS"/>
</dbReference>
<gene>
    <name evidence="6" type="ORF">EZM97_04545</name>
</gene>
<reference evidence="6 7" key="1">
    <citation type="submission" date="2019-02" db="EMBL/GenBank/DDBJ databases">
        <title>Dyella amyloliquefaciens sp. nov., isolated from forest soil.</title>
        <authorList>
            <person name="Gao Z.-H."/>
            <person name="Qiu L.-H."/>
        </authorList>
    </citation>
    <scope>NUCLEOTIDE SEQUENCE [LARGE SCALE GENOMIC DNA]</scope>
    <source>
        <strain evidence="6 7">KACC 12747</strain>
    </source>
</reference>
<keyword evidence="7" id="KW-1185">Reference proteome</keyword>
<dbReference type="Gene3D" id="3.40.47.10">
    <property type="match status" value="2"/>
</dbReference>
<keyword evidence="3 4" id="KW-0808">Transferase</keyword>
<dbReference type="Proteomes" id="UP000291822">
    <property type="component" value="Unassembled WGS sequence"/>
</dbReference>
<evidence type="ECO:0000313" key="6">
    <source>
        <dbReference type="EMBL" id="TCI12624.1"/>
    </source>
</evidence>
<dbReference type="CDD" id="cd00834">
    <property type="entry name" value="KAS_I_II"/>
    <property type="match status" value="1"/>
</dbReference>
<dbReference type="GO" id="GO:0005829">
    <property type="term" value="C:cytosol"/>
    <property type="evidence" value="ECO:0007669"/>
    <property type="project" value="TreeGrafter"/>
</dbReference>
<sequence>MTTPILPAPIKTPRRVVITGIGGVTPFGHDWATIRDRLKTFRNAVRYMHEWDYFDALNGRLGCPVDDFVLPNWPRKQVRSMGRVAQLAVAASERALDDAGLRHDASVTDGRMGVAYGSSGGSVEPFRAMGNMLATGSMQGVTATSYIQMMAHTTAVNVGVFLGLKGRIVPTSSACTSGSQAIGYGYEAIQQGKQTLMLCGGAEELSGPGAAVFDTLFATSTRNDDPAMTPRPFDAKRDGLVVGEGAVTLVLEDYEHAMARGARIYAEIVGFGTNSDGSHITQPTAETMAMAMRMALNDAGLAPGDIGYISAHGTATDRGDVAESHATATVMGTQTPISSMKSYVGHTLGACGALESWWAIEMMRDGWFAPTINLTHPDPECAALDHVTGEGRQLRTSYVMNNNFAFGGINTSLIFKAHEA</sequence>
<dbReference type="Pfam" id="PF02801">
    <property type="entry name" value="Ketoacyl-synt_C"/>
    <property type="match status" value="1"/>
</dbReference>
<evidence type="ECO:0000259" key="5">
    <source>
        <dbReference type="PROSITE" id="PS52004"/>
    </source>
</evidence>
<proteinExistence type="inferred from homology"/>
<dbReference type="PANTHER" id="PTHR11712:SF325">
    <property type="entry name" value="3-OXOACYL-(ACYL-CARRIER-PROTEIN) SYNTHASE II FABF"/>
    <property type="match status" value="1"/>
</dbReference>
<dbReference type="InterPro" id="IPR020841">
    <property type="entry name" value="PKS_Beta-ketoAc_synthase_dom"/>
</dbReference>
<dbReference type="PROSITE" id="PS52004">
    <property type="entry name" value="KS3_2"/>
    <property type="match status" value="1"/>
</dbReference>
<dbReference type="FunFam" id="3.40.47.10:FF:000018">
    <property type="entry name" value="3-oxoacyl-[acyl-carrier-protein] synthase 2"/>
    <property type="match status" value="1"/>
</dbReference>
<evidence type="ECO:0000256" key="2">
    <source>
        <dbReference type="ARBA" id="ARBA00008467"/>
    </source>
</evidence>
<dbReference type="GO" id="GO:0004315">
    <property type="term" value="F:3-oxoacyl-[acyl-carrier-protein] synthase activity"/>
    <property type="evidence" value="ECO:0007669"/>
    <property type="project" value="InterPro"/>
</dbReference>
<accession>A0A4R0YZ66</accession>
<organism evidence="6 7">
    <name type="scientific">Dyella soli</name>
    <dbReference type="NCBI Taxonomy" id="522319"/>
    <lineage>
        <taxon>Bacteria</taxon>
        <taxon>Pseudomonadati</taxon>
        <taxon>Pseudomonadota</taxon>
        <taxon>Gammaproteobacteria</taxon>
        <taxon>Lysobacterales</taxon>
        <taxon>Rhodanobacteraceae</taxon>
        <taxon>Dyella</taxon>
    </lineage>
</organism>
<evidence type="ECO:0000256" key="4">
    <source>
        <dbReference type="RuleBase" id="RU003694"/>
    </source>
</evidence>
<dbReference type="InterPro" id="IPR014030">
    <property type="entry name" value="Ketoacyl_synth_N"/>
</dbReference>
<dbReference type="SMART" id="SM00825">
    <property type="entry name" value="PKS_KS"/>
    <property type="match status" value="1"/>
</dbReference>
<protein>
    <submittedName>
        <fullName evidence="6">Beta-ketoacyl-ACP synthase</fullName>
    </submittedName>
</protein>
<dbReference type="PROSITE" id="PS00606">
    <property type="entry name" value="KS3_1"/>
    <property type="match status" value="1"/>
</dbReference>
<dbReference type="EMBL" id="SJTG01000001">
    <property type="protein sequence ID" value="TCI12624.1"/>
    <property type="molecule type" value="Genomic_DNA"/>
</dbReference>
<feature type="domain" description="Ketosynthase family 3 (KS3)" evidence="5">
    <location>
        <begin position="13"/>
        <end position="417"/>
    </location>
</feature>